<dbReference type="Proteomes" id="UP000077266">
    <property type="component" value="Unassembled WGS sequence"/>
</dbReference>
<sequence>MSDQNPPALPCVYCGVSFEDLNGHYPHCRPAQASLNQRAPDGSGRYTGYRVPQQRVVPAQAPVPAPAAHGVPSYAYGAGQYRSQYGIVAAPAAQPVAPAALPQYGKDVPGMSLDPSRPTHPDAIRSCQFAADGCRRSGTRGAMESHGRSCVHNPNRQRRELRRGADVWDPRVASAP</sequence>
<reference evidence="2 3" key="1">
    <citation type="journal article" date="2016" name="Mol. Biol. Evol.">
        <title>Comparative Genomics of Early-Diverging Mushroom-Forming Fungi Provides Insights into the Origins of Lignocellulose Decay Capabilities.</title>
        <authorList>
            <person name="Nagy L.G."/>
            <person name="Riley R."/>
            <person name="Tritt A."/>
            <person name="Adam C."/>
            <person name="Daum C."/>
            <person name="Floudas D."/>
            <person name="Sun H."/>
            <person name="Yadav J.S."/>
            <person name="Pangilinan J."/>
            <person name="Larsson K.H."/>
            <person name="Matsuura K."/>
            <person name="Barry K."/>
            <person name="Labutti K."/>
            <person name="Kuo R."/>
            <person name="Ohm R.A."/>
            <person name="Bhattacharya S.S."/>
            <person name="Shirouzu T."/>
            <person name="Yoshinaga Y."/>
            <person name="Martin F.M."/>
            <person name="Grigoriev I.V."/>
            <person name="Hibbett D.S."/>
        </authorList>
    </citation>
    <scope>NUCLEOTIDE SEQUENCE [LARGE SCALE GENOMIC DNA]</scope>
    <source>
        <strain evidence="2 3">HHB12029</strain>
    </source>
</reference>
<proteinExistence type="predicted"/>
<feature type="region of interest" description="Disordered" evidence="1">
    <location>
        <begin position="137"/>
        <end position="176"/>
    </location>
</feature>
<dbReference type="InParanoid" id="A0A165EH59"/>
<evidence type="ECO:0000256" key="1">
    <source>
        <dbReference type="SAM" id="MobiDB-lite"/>
    </source>
</evidence>
<accession>A0A165EH59</accession>
<dbReference type="EMBL" id="KV426141">
    <property type="protein sequence ID" value="KZV86921.1"/>
    <property type="molecule type" value="Genomic_DNA"/>
</dbReference>
<dbReference type="AlphaFoldDB" id="A0A165EH59"/>
<gene>
    <name evidence="2" type="ORF">EXIGLDRAFT_698066</name>
</gene>
<name>A0A165EH59_EXIGL</name>
<protein>
    <submittedName>
        <fullName evidence="2">Uncharacterized protein</fullName>
    </submittedName>
</protein>
<organism evidence="2 3">
    <name type="scientific">Exidia glandulosa HHB12029</name>
    <dbReference type="NCBI Taxonomy" id="1314781"/>
    <lineage>
        <taxon>Eukaryota</taxon>
        <taxon>Fungi</taxon>
        <taxon>Dikarya</taxon>
        <taxon>Basidiomycota</taxon>
        <taxon>Agaricomycotina</taxon>
        <taxon>Agaricomycetes</taxon>
        <taxon>Auriculariales</taxon>
        <taxon>Exidiaceae</taxon>
        <taxon>Exidia</taxon>
    </lineage>
</organism>
<keyword evidence="3" id="KW-1185">Reference proteome</keyword>
<evidence type="ECO:0000313" key="2">
    <source>
        <dbReference type="EMBL" id="KZV86921.1"/>
    </source>
</evidence>
<evidence type="ECO:0000313" key="3">
    <source>
        <dbReference type="Proteomes" id="UP000077266"/>
    </source>
</evidence>